<evidence type="ECO:0000256" key="2">
    <source>
        <dbReference type="ARBA" id="ARBA00022692"/>
    </source>
</evidence>
<accession>A0A368FYL9</accession>
<feature type="non-terminal residue" evidence="6">
    <location>
        <position position="1"/>
    </location>
</feature>
<gene>
    <name evidence="6" type="ORF">ANCCAN_18261</name>
</gene>
<dbReference type="EMBL" id="JOJR01000617">
    <property type="protein sequence ID" value="RCN35870.1"/>
    <property type="molecule type" value="Genomic_DNA"/>
</dbReference>
<dbReference type="STRING" id="29170.A0A368FYL9"/>
<evidence type="ECO:0000256" key="5">
    <source>
        <dbReference type="SAM" id="Phobius"/>
    </source>
</evidence>
<keyword evidence="2 5" id="KW-0812">Transmembrane</keyword>
<evidence type="ECO:0000313" key="7">
    <source>
        <dbReference type="Proteomes" id="UP000252519"/>
    </source>
</evidence>
<feature type="transmembrane region" description="Helical" evidence="5">
    <location>
        <begin position="120"/>
        <end position="141"/>
    </location>
</feature>
<evidence type="ECO:0000313" key="6">
    <source>
        <dbReference type="EMBL" id="RCN35870.1"/>
    </source>
</evidence>
<sequence>LFCRCTNTTIEGNITCETTGYSASDRWNIYGDRSWIKGTVQSFYYVGHMVGSFFWGILSDKWEQLLTSESKKHTSAGLIDLFRTPEIRKRTLVCFFVWPVNAMMYYGLTMKSDLAGGDLHINFAFSAAVEIVACVFVFFLIDRVGRRIIVAGSFLIAGICLLLNWLIGDNGECLKLLMMV</sequence>
<dbReference type="GO" id="GO:0022857">
    <property type="term" value="F:transmembrane transporter activity"/>
    <property type="evidence" value="ECO:0007669"/>
    <property type="project" value="InterPro"/>
</dbReference>
<protein>
    <recommendedName>
        <fullName evidence="8">Major facilitator superfamily (MFS) profile domain-containing protein</fullName>
    </recommendedName>
</protein>
<name>A0A368FYL9_ANCCA</name>
<organism evidence="6 7">
    <name type="scientific">Ancylostoma caninum</name>
    <name type="common">Dog hookworm</name>
    <dbReference type="NCBI Taxonomy" id="29170"/>
    <lineage>
        <taxon>Eukaryota</taxon>
        <taxon>Metazoa</taxon>
        <taxon>Ecdysozoa</taxon>
        <taxon>Nematoda</taxon>
        <taxon>Chromadorea</taxon>
        <taxon>Rhabditida</taxon>
        <taxon>Rhabditina</taxon>
        <taxon>Rhabditomorpha</taxon>
        <taxon>Strongyloidea</taxon>
        <taxon>Ancylostomatidae</taxon>
        <taxon>Ancylostomatinae</taxon>
        <taxon>Ancylostoma</taxon>
    </lineage>
</organism>
<dbReference type="AlphaFoldDB" id="A0A368FYL9"/>
<evidence type="ECO:0000256" key="3">
    <source>
        <dbReference type="ARBA" id="ARBA00022989"/>
    </source>
</evidence>
<dbReference type="OrthoDB" id="3936150at2759"/>
<evidence type="ECO:0008006" key="8">
    <source>
        <dbReference type="Google" id="ProtNLM"/>
    </source>
</evidence>
<proteinExistence type="predicted"/>
<comment type="caution">
    <text evidence="6">The sequence shown here is derived from an EMBL/GenBank/DDBJ whole genome shotgun (WGS) entry which is preliminary data.</text>
</comment>
<dbReference type="Pfam" id="PF00083">
    <property type="entry name" value="Sugar_tr"/>
    <property type="match status" value="1"/>
</dbReference>
<dbReference type="GO" id="GO:0016020">
    <property type="term" value="C:membrane"/>
    <property type="evidence" value="ECO:0007669"/>
    <property type="project" value="UniProtKB-SubCell"/>
</dbReference>
<dbReference type="Gene3D" id="1.20.1250.20">
    <property type="entry name" value="MFS general substrate transporter like domains"/>
    <property type="match status" value="1"/>
</dbReference>
<feature type="transmembrane region" description="Helical" evidence="5">
    <location>
        <begin position="148"/>
        <end position="167"/>
    </location>
</feature>
<keyword evidence="4 5" id="KW-0472">Membrane</keyword>
<dbReference type="InterPro" id="IPR005828">
    <property type="entry name" value="MFS_sugar_transport-like"/>
</dbReference>
<evidence type="ECO:0000256" key="4">
    <source>
        <dbReference type="ARBA" id="ARBA00023136"/>
    </source>
</evidence>
<reference evidence="6 7" key="1">
    <citation type="submission" date="2014-10" db="EMBL/GenBank/DDBJ databases">
        <title>Draft genome of the hookworm Ancylostoma caninum.</title>
        <authorList>
            <person name="Mitreva M."/>
        </authorList>
    </citation>
    <scope>NUCLEOTIDE SEQUENCE [LARGE SCALE GENOMIC DNA]</scope>
    <source>
        <strain evidence="6 7">Baltimore</strain>
    </source>
</reference>
<keyword evidence="7" id="KW-1185">Reference proteome</keyword>
<dbReference type="PANTHER" id="PTHR24064">
    <property type="entry name" value="SOLUTE CARRIER FAMILY 22 MEMBER"/>
    <property type="match status" value="1"/>
</dbReference>
<dbReference type="Proteomes" id="UP000252519">
    <property type="component" value="Unassembled WGS sequence"/>
</dbReference>
<keyword evidence="3 5" id="KW-1133">Transmembrane helix</keyword>
<comment type="subcellular location">
    <subcellularLocation>
        <location evidence="1">Membrane</location>
        <topology evidence="1">Multi-pass membrane protein</topology>
    </subcellularLocation>
</comment>
<evidence type="ECO:0000256" key="1">
    <source>
        <dbReference type="ARBA" id="ARBA00004141"/>
    </source>
</evidence>
<dbReference type="InterPro" id="IPR036259">
    <property type="entry name" value="MFS_trans_sf"/>
</dbReference>
<feature type="transmembrane region" description="Helical" evidence="5">
    <location>
        <begin position="91"/>
        <end position="108"/>
    </location>
</feature>
<dbReference type="SUPFAM" id="SSF103473">
    <property type="entry name" value="MFS general substrate transporter"/>
    <property type="match status" value="1"/>
</dbReference>